<feature type="transmembrane region" description="Helical" evidence="5">
    <location>
        <begin position="103"/>
        <end position="125"/>
    </location>
</feature>
<accession>A0A2W5C7U4</accession>
<dbReference type="AlphaFoldDB" id="A0A2W5C7U4"/>
<keyword evidence="2 5" id="KW-0812">Transmembrane</keyword>
<evidence type="ECO:0000313" key="6">
    <source>
        <dbReference type="EMBL" id="PZO91181.1"/>
    </source>
</evidence>
<sequence length="179" mass="18706">MTALDIIVILLVGGGAVMGGLRGFVTEVLSLFAWVLAILAVKFFHSPLSDMLAGPVGTTAGAATLAFAILFGVSFLMGKFLAKSIGARTRQSVLGPVDRALGVGFGVLKGLILATLLFLVATLVLDTINGGAARRPQWVKDSRSYALLNATSKAMVDYMNQRRTAAPAPDDSPTRGDAR</sequence>
<dbReference type="InterPro" id="IPR052719">
    <property type="entry name" value="CvpA-like"/>
</dbReference>
<name>A0A2W5C7U4_9SPHN</name>
<dbReference type="InterPro" id="IPR003825">
    <property type="entry name" value="Colicin-V_CvpA"/>
</dbReference>
<keyword evidence="4 5" id="KW-0472">Membrane</keyword>
<feature type="transmembrane region" description="Helical" evidence="5">
    <location>
        <begin position="6"/>
        <end position="24"/>
    </location>
</feature>
<dbReference type="PANTHER" id="PTHR36926:SF1">
    <property type="entry name" value="COLICIN V PRODUCTION PROTEIN"/>
    <property type="match status" value="1"/>
</dbReference>
<protein>
    <submittedName>
        <fullName evidence="6">Colicin V production protein</fullName>
    </submittedName>
</protein>
<evidence type="ECO:0000256" key="1">
    <source>
        <dbReference type="ARBA" id="ARBA00004141"/>
    </source>
</evidence>
<proteinExistence type="predicted"/>
<gene>
    <name evidence="6" type="ORF">DI623_04040</name>
</gene>
<feature type="transmembrane region" description="Helical" evidence="5">
    <location>
        <begin position="60"/>
        <end position="82"/>
    </location>
</feature>
<organism evidence="6 7">
    <name type="scientific">Sphingomonas sanxanigenens</name>
    <dbReference type="NCBI Taxonomy" id="397260"/>
    <lineage>
        <taxon>Bacteria</taxon>
        <taxon>Pseudomonadati</taxon>
        <taxon>Pseudomonadota</taxon>
        <taxon>Alphaproteobacteria</taxon>
        <taxon>Sphingomonadales</taxon>
        <taxon>Sphingomonadaceae</taxon>
        <taxon>Sphingomonas</taxon>
    </lineage>
</organism>
<evidence type="ECO:0000313" key="7">
    <source>
        <dbReference type="Proteomes" id="UP000249066"/>
    </source>
</evidence>
<reference evidence="6 7" key="1">
    <citation type="submission" date="2017-08" db="EMBL/GenBank/DDBJ databases">
        <title>Infants hospitalized years apart are colonized by the same room-sourced microbial strains.</title>
        <authorList>
            <person name="Brooks B."/>
            <person name="Olm M.R."/>
            <person name="Firek B.A."/>
            <person name="Baker R."/>
            <person name="Thomas B.C."/>
            <person name="Morowitz M.J."/>
            <person name="Banfield J.F."/>
        </authorList>
    </citation>
    <scope>NUCLEOTIDE SEQUENCE [LARGE SCALE GENOMIC DNA]</scope>
    <source>
        <strain evidence="6">S2_018_000_R2_101</strain>
    </source>
</reference>
<dbReference type="EMBL" id="QFNN01000013">
    <property type="protein sequence ID" value="PZO91181.1"/>
    <property type="molecule type" value="Genomic_DNA"/>
</dbReference>
<evidence type="ECO:0000256" key="2">
    <source>
        <dbReference type="ARBA" id="ARBA00022692"/>
    </source>
</evidence>
<evidence type="ECO:0000256" key="4">
    <source>
        <dbReference type="ARBA" id="ARBA00023136"/>
    </source>
</evidence>
<evidence type="ECO:0000256" key="5">
    <source>
        <dbReference type="SAM" id="Phobius"/>
    </source>
</evidence>
<dbReference type="GO" id="GO:0009403">
    <property type="term" value="P:toxin biosynthetic process"/>
    <property type="evidence" value="ECO:0007669"/>
    <property type="project" value="InterPro"/>
</dbReference>
<evidence type="ECO:0000256" key="3">
    <source>
        <dbReference type="ARBA" id="ARBA00022989"/>
    </source>
</evidence>
<feature type="transmembrane region" description="Helical" evidence="5">
    <location>
        <begin position="31"/>
        <end position="48"/>
    </location>
</feature>
<dbReference type="PANTHER" id="PTHR36926">
    <property type="entry name" value="COLICIN V PRODUCTION PROTEIN"/>
    <property type="match status" value="1"/>
</dbReference>
<comment type="subcellular location">
    <subcellularLocation>
        <location evidence="1">Membrane</location>
        <topology evidence="1">Multi-pass membrane protein</topology>
    </subcellularLocation>
</comment>
<comment type="caution">
    <text evidence="6">The sequence shown here is derived from an EMBL/GenBank/DDBJ whole genome shotgun (WGS) entry which is preliminary data.</text>
</comment>
<dbReference type="Proteomes" id="UP000249066">
    <property type="component" value="Unassembled WGS sequence"/>
</dbReference>
<keyword evidence="3 5" id="KW-1133">Transmembrane helix</keyword>
<dbReference type="GO" id="GO:0016020">
    <property type="term" value="C:membrane"/>
    <property type="evidence" value="ECO:0007669"/>
    <property type="project" value="UniProtKB-SubCell"/>
</dbReference>
<dbReference type="Pfam" id="PF02674">
    <property type="entry name" value="Colicin_V"/>
    <property type="match status" value="1"/>
</dbReference>